<dbReference type="Proteomes" id="UP000203465">
    <property type="component" value="Segment"/>
</dbReference>
<accession>A0A142KCP4</accession>
<evidence type="ECO:0000313" key="1">
    <source>
        <dbReference type="EMBL" id="AMS03877.1"/>
    </source>
</evidence>
<name>A0A142KCP4_9CAUD</name>
<dbReference type="EMBL" id="KU963263">
    <property type="protein sequence ID" value="AMS03877.1"/>
    <property type="molecule type" value="Genomic_DNA"/>
</dbReference>
<keyword evidence="2" id="KW-1185">Reference proteome</keyword>
<dbReference type="RefSeq" id="YP_009300851.1">
    <property type="nucleotide sequence ID" value="NC_031226.1"/>
</dbReference>
<dbReference type="OrthoDB" id="18959at10239"/>
<proteinExistence type="predicted"/>
<reference evidence="2" key="1">
    <citation type="submission" date="2016-03" db="EMBL/GenBank/DDBJ databases">
        <authorList>
            <person name="Ploux O."/>
        </authorList>
    </citation>
    <scope>NUCLEOTIDE SEQUENCE [LARGE SCALE GENOMIC DNA]</scope>
</reference>
<evidence type="ECO:0000313" key="2">
    <source>
        <dbReference type="Proteomes" id="UP000203465"/>
    </source>
</evidence>
<protein>
    <submittedName>
        <fullName evidence="1">Uncharacterized protein</fullName>
    </submittedName>
</protein>
<dbReference type="GeneID" id="29123702"/>
<gene>
    <name evidence="1" type="primary">67</name>
    <name evidence="1" type="ORF">SEA_BAXTERFOX_67</name>
</gene>
<organism evidence="1 2">
    <name type="scientific">Gordonia phage BaxterFox</name>
    <dbReference type="NCBI Taxonomy" id="1821549"/>
    <lineage>
        <taxon>Viruses</taxon>
        <taxon>Duplodnaviria</taxon>
        <taxon>Heunggongvirae</taxon>
        <taxon>Uroviricota</taxon>
        <taxon>Caudoviricetes</taxon>
        <taxon>Nymbaxtervirinae</taxon>
        <taxon>Baxterfoxvirus</taxon>
        <taxon>Baxterfoxvirus baxterfox</taxon>
        <taxon>Baxtervirus baxterfox</taxon>
    </lineage>
</organism>
<sequence length="90" mass="10407">MAFTEHELIPALPGDVETRRECVADDHPPETFNPWQFRTYCRCGRRQYLGDRSPLRVAVDAEWTAVADDYELRAREREGGPLALFEVIAR</sequence>
<dbReference type="KEGG" id="vg:29123702"/>